<dbReference type="InterPro" id="IPR040521">
    <property type="entry name" value="KDZ"/>
</dbReference>
<dbReference type="Proteomes" id="UP000027265">
    <property type="component" value="Unassembled WGS sequence"/>
</dbReference>
<keyword evidence="2" id="KW-1185">Reference proteome</keyword>
<dbReference type="EMBL" id="KL197786">
    <property type="protein sequence ID" value="KDQ49400.1"/>
    <property type="molecule type" value="Genomic_DNA"/>
</dbReference>
<protein>
    <recommendedName>
        <fullName evidence="3">CxC2-like cysteine cluster KDZ transposase-associated domain-containing protein</fullName>
    </recommendedName>
</protein>
<dbReference type="InParanoid" id="A0A067P6E9"/>
<dbReference type="AlphaFoldDB" id="A0A067P6E9"/>
<dbReference type="HOGENOM" id="CLU_003703_4_2_1"/>
<reference evidence="2" key="1">
    <citation type="journal article" date="2014" name="Proc. Natl. Acad. Sci. U.S.A.">
        <title>Extensive sampling of basidiomycete genomes demonstrates inadequacy of the white-rot/brown-rot paradigm for wood decay fungi.</title>
        <authorList>
            <person name="Riley R."/>
            <person name="Salamov A.A."/>
            <person name="Brown D.W."/>
            <person name="Nagy L.G."/>
            <person name="Floudas D."/>
            <person name="Held B.W."/>
            <person name="Levasseur A."/>
            <person name="Lombard V."/>
            <person name="Morin E."/>
            <person name="Otillar R."/>
            <person name="Lindquist E.A."/>
            <person name="Sun H."/>
            <person name="LaButti K.M."/>
            <person name="Schmutz J."/>
            <person name="Jabbour D."/>
            <person name="Luo H."/>
            <person name="Baker S.E."/>
            <person name="Pisabarro A.G."/>
            <person name="Walton J.D."/>
            <person name="Blanchette R.A."/>
            <person name="Henrissat B."/>
            <person name="Martin F."/>
            <person name="Cullen D."/>
            <person name="Hibbett D.S."/>
            <person name="Grigoriev I.V."/>
        </authorList>
    </citation>
    <scope>NUCLEOTIDE SEQUENCE [LARGE SCALE GENOMIC DNA]</scope>
    <source>
        <strain evidence="2">MUCL 33604</strain>
    </source>
</reference>
<proteinExistence type="predicted"/>
<dbReference type="Pfam" id="PF18758">
    <property type="entry name" value="KDZ"/>
    <property type="match status" value="1"/>
</dbReference>
<accession>A0A067P6E9</accession>
<evidence type="ECO:0000313" key="2">
    <source>
        <dbReference type="Proteomes" id="UP000027265"/>
    </source>
</evidence>
<organism evidence="1 2">
    <name type="scientific">Jaapia argillacea MUCL 33604</name>
    <dbReference type="NCBI Taxonomy" id="933084"/>
    <lineage>
        <taxon>Eukaryota</taxon>
        <taxon>Fungi</taxon>
        <taxon>Dikarya</taxon>
        <taxon>Basidiomycota</taxon>
        <taxon>Agaricomycotina</taxon>
        <taxon>Agaricomycetes</taxon>
        <taxon>Agaricomycetidae</taxon>
        <taxon>Jaapiales</taxon>
        <taxon>Jaapiaceae</taxon>
        <taxon>Jaapia</taxon>
    </lineage>
</organism>
<gene>
    <name evidence="1" type="ORF">JAAARDRAFT_143479</name>
</gene>
<dbReference type="OrthoDB" id="3257613at2759"/>
<feature type="non-terminal residue" evidence="1">
    <location>
        <position position="1"/>
    </location>
</feature>
<evidence type="ECO:0008006" key="3">
    <source>
        <dbReference type="Google" id="ProtNLM"/>
    </source>
</evidence>
<sequence length="116" mass="12819">TCNNHQTITLGNMSHKHLQVTGIGAAACARHGAFCPHSCVNFQKGERQMNMDYALVQAFRRTMGGISLYDINCQFAMNLLRRIAANHQHLSLAKGLKIIHGIGLFHIHGHQDSCTP</sequence>
<evidence type="ECO:0000313" key="1">
    <source>
        <dbReference type="EMBL" id="KDQ49400.1"/>
    </source>
</evidence>
<name>A0A067P6E9_9AGAM</name>